<dbReference type="Proteomes" id="UP001342418">
    <property type="component" value="Chromosome"/>
</dbReference>
<dbReference type="EMBL" id="CP030941">
    <property type="protein sequence ID" value="UUP18796.1"/>
    <property type="molecule type" value="Genomic_DNA"/>
</dbReference>
<feature type="transmembrane region" description="Helical" evidence="1">
    <location>
        <begin position="20"/>
        <end position="44"/>
    </location>
</feature>
<protein>
    <recommendedName>
        <fullName evidence="4">DUF2029 domain-containing protein</fullName>
    </recommendedName>
</protein>
<evidence type="ECO:0008006" key="4">
    <source>
        <dbReference type="Google" id="ProtNLM"/>
    </source>
</evidence>
<accession>A0ABY5MNG1</accession>
<name>A0ABY5MNG1_9HYPH</name>
<proteinExistence type="predicted"/>
<sequence length="404" mass="43697">MALSAWIEATIAWLYRTWNAHAGLLGALLMVGYFAAVAAVAWAYPLANWDIVAYVAAALNDGVRSAAEVHGLAWRAVEERVSAGDFLVLTADRPYRIRQYADPQAFATMLGFYETKIAYVAVIGWLSHWMQAVDAVRLISAASAVAFGTTVLFWARSRGLLGHAPLILAFLAAAGFSEMARSGIPDLFAALFILLAVWSYLRGQDVLTAAALVAAVAVRPDHVAFVGVFACAALLKRQGAVAALAALAASAAAYLLIMRGSEHPGWWVQMWFTHIEYVPTLEGFSPEFSLAAYGLIVVRALVRALVEENWLLLLLLLAAGYGRLLARDAFMEERERAVLLAGFGTILAKFAAFPLFESRFHLAYLTVIGMTLLAVAVRNAATVHQAAAPDHPAIARKRQNKLAV</sequence>
<evidence type="ECO:0000313" key="2">
    <source>
        <dbReference type="EMBL" id="UUP18796.1"/>
    </source>
</evidence>
<dbReference type="RefSeq" id="WP_338530999.1">
    <property type="nucleotide sequence ID" value="NZ_CP030941.1"/>
</dbReference>
<keyword evidence="1" id="KW-0472">Membrane</keyword>
<feature type="transmembrane region" description="Helical" evidence="1">
    <location>
        <begin position="160"/>
        <end position="177"/>
    </location>
</feature>
<organism evidence="2 3">
    <name type="scientific">Nitratireductor thuwali</name>
    <dbReference type="NCBI Taxonomy" id="2267699"/>
    <lineage>
        <taxon>Bacteria</taxon>
        <taxon>Pseudomonadati</taxon>
        <taxon>Pseudomonadota</taxon>
        <taxon>Alphaproteobacteria</taxon>
        <taxon>Hyphomicrobiales</taxon>
        <taxon>Phyllobacteriaceae</taxon>
        <taxon>Nitratireductor</taxon>
    </lineage>
</organism>
<evidence type="ECO:0000313" key="3">
    <source>
        <dbReference type="Proteomes" id="UP001342418"/>
    </source>
</evidence>
<feature type="transmembrane region" description="Helical" evidence="1">
    <location>
        <begin position="338"/>
        <end position="356"/>
    </location>
</feature>
<feature type="transmembrane region" description="Helical" evidence="1">
    <location>
        <begin position="184"/>
        <end position="201"/>
    </location>
</feature>
<feature type="transmembrane region" description="Helical" evidence="1">
    <location>
        <begin position="309"/>
        <end position="326"/>
    </location>
</feature>
<feature type="transmembrane region" description="Helical" evidence="1">
    <location>
        <begin position="362"/>
        <end position="381"/>
    </location>
</feature>
<feature type="transmembrane region" description="Helical" evidence="1">
    <location>
        <begin position="239"/>
        <end position="257"/>
    </location>
</feature>
<gene>
    <name evidence="2" type="ORF">NTH_03280</name>
</gene>
<feature type="transmembrane region" description="Helical" evidence="1">
    <location>
        <begin position="207"/>
        <end position="232"/>
    </location>
</feature>
<keyword evidence="3" id="KW-1185">Reference proteome</keyword>
<keyword evidence="1" id="KW-0812">Transmembrane</keyword>
<evidence type="ECO:0000256" key="1">
    <source>
        <dbReference type="SAM" id="Phobius"/>
    </source>
</evidence>
<feature type="transmembrane region" description="Helical" evidence="1">
    <location>
        <begin position="135"/>
        <end position="154"/>
    </location>
</feature>
<keyword evidence="1" id="KW-1133">Transmembrane helix</keyword>
<reference evidence="2 3" key="1">
    <citation type="submission" date="2018-07" db="EMBL/GenBank/DDBJ databases">
        <title>Genome sequence of Nitratireductor thuwali#1536.</title>
        <authorList>
            <person name="Michoud G."/>
            <person name="Merlino G."/>
            <person name="Sefrji F.O."/>
            <person name="Daffonchio D."/>
        </authorList>
    </citation>
    <scope>NUCLEOTIDE SEQUENCE [LARGE SCALE GENOMIC DNA]</scope>
    <source>
        <strain evidence="3">Nit1536</strain>
    </source>
</reference>